<dbReference type="InterPro" id="IPR039498">
    <property type="entry name" value="NTP_transf_5"/>
</dbReference>
<dbReference type="EMBL" id="FNSN01000003">
    <property type="protein sequence ID" value="SEC50029.1"/>
    <property type="molecule type" value="Genomic_DNA"/>
</dbReference>
<protein>
    <submittedName>
        <fullName evidence="1">Uncharacterized nucleotidyltransferase</fullName>
    </submittedName>
</protein>
<organism evidence="1 2">
    <name type="scientific">Arthrobacter woluwensis</name>
    <dbReference type="NCBI Taxonomy" id="156980"/>
    <lineage>
        <taxon>Bacteria</taxon>
        <taxon>Bacillati</taxon>
        <taxon>Actinomycetota</taxon>
        <taxon>Actinomycetes</taxon>
        <taxon>Micrococcales</taxon>
        <taxon>Micrococcaceae</taxon>
        <taxon>Arthrobacter</taxon>
    </lineage>
</organism>
<dbReference type="Pfam" id="PF14907">
    <property type="entry name" value="NTP_transf_5"/>
    <property type="match status" value="1"/>
</dbReference>
<dbReference type="AlphaFoldDB" id="A0A1H4T181"/>
<name>A0A1H4T181_9MICC</name>
<keyword evidence="1" id="KW-0808">Transferase</keyword>
<sequence>MSTWVATAYGALDLRDWEDNRSGIEVMVLPCVPSEPIGLAGENAALWCRLVAGPVDDADLDEAQRDLVREYAEAGIASADSGHAARIRELSPPWLVSPLHELVYALVASVARDERIGVVFIKGPVLHQQGLRDRAHSGDVDVWVDPSDVDRLVAGLQEWGWRIFLDIWHGTDVHHSVTLKPDEWGCELDLHRSFPGLTETGGSVFGTLASGATTLVAAGVPISVPNRTDNAVIHAVHTARPTLGVDDEKSRFEQVEEILTLGGPDVVAAAARLGATSVLRTPLLRAYPSAVLGDETALPANWNWRLQPTRLGGYLMLLRGASWRDRFILGRRLLWPPRESLIEYEAGVDSESEHLVLVRLRRLRRLVMGLVRKRRK</sequence>
<proteinExistence type="predicted"/>
<dbReference type="Proteomes" id="UP000182652">
    <property type="component" value="Unassembled WGS sequence"/>
</dbReference>
<accession>A0A1H4T181</accession>
<dbReference type="GO" id="GO:0016740">
    <property type="term" value="F:transferase activity"/>
    <property type="evidence" value="ECO:0007669"/>
    <property type="project" value="UniProtKB-KW"/>
</dbReference>
<dbReference type="STRING" id="156980.SAMN04489745_3027"/>
<dbReference type="RefSeq" id="WP_066214328.1">
    <property type="nucleotide sequence ID" value="NZ_FNSN01000003.1"/>
</dbReference>
<evidence type="ECO:0000313" key="2">
    <source>
        <dbReference type="Proteomes" id="UP000182652"/>
    </source>
</evidence>
<reference evidence="1 2" key="1">
    <citation type="submission" date="2016-10" db="EMBL/GenBank/DDBJ databases">
        <authorList>
            <person name="de Groot N.N."/>
        </authorList>
    </citation>
    <scope>NUCLEOTIDE SEQUENCE [LARGE SCALE GENOMIC DNA]</scope>
    <source>
        <strain evidence="1 2">DSM 10495</strain>
    </source>
</reference>
<keyword evidence="2" id="KW-1185">Reference proteome</keyword>
<gene>
    <name evidence="1" type="ORF">SAMN04489745_3027</name>
</gene>
<evidence type="ECO:0000313" key="1">
    <source>
        <dbReference type="EMBL" id="SEC50029.1"/>
    </source>
</evidence>